<evidence type="ECO:0000256" key="10">
    <source>
        <dbReference type="ARBA" id="ARBA00022777"/>
    </source>
</evidence>
<reference evidence="25" key="1">
    <citation type="journal article" date="2020" name="mSystems">
        <title>Genome- and Community-Level Interaction Insights into Carbon Utilization and Element Cycling Functions of Hydrothermarchaeota in Hydrothermal Sediment.</title>
        <authorList>
            <person name="Zhou Z."/>
            <person name="Liu Y."/>
            <person name="Xu W."/>
            <person name="Pan J."/>
            <person name="Luo Z.H."/>
            <person name="Li M."/>
        </authorList>
    </citation>
    <scope>NUCLEOTIDE SEQUENCE [LARGE SCALE GENOMIC DNA]</scope>
    <source>
        <strain evidence="25">SpSt-637</strain>
        <strain evidence="24">SpSt-667</strain>
    </source>
</reference>
<dbReference type="InterPro" id="IPR036409">
    <property type="entry name" value="Aldolase_II/adducin_N_sf"/>
</dbReference>
<dbReference type="Pfam" id="PF10120">
    <property type="entry name" value="ThiN"/>
    <property type="match status" value="1"/>
</dbReference>
<evidence type="ECO:0000256" key="18">
    <source>
        <dbReference type="ARBA" id="ARBA00060674"/>
    </source>
</evidence>
<dbReference type="EMBL" id="DTBD01000041">
    <property type="protein sequence ID" value="HGQ64598.1"/>
    <property type="molecule type" value="Genomic_DNA"/>
</dbReference>
<keyword evidence="10 25" id="KW-0418">Kinase</keyword>
<evidence type="ECO:0000256" key="13">
    <source>
        <dbReference type="ARBA" id="ARBA00023268"/>
    </source>
</evidence>
<evidence type="ECO:0000256" key="15">
    <source>
        <dbReference type="ARBA" id="ARBA00047851"/>
    </source>
</evidence>
<evidence type="ECO:0000256" key="21">
    <source>
        <dbReference type="ARBA" id="ARBA00067160"/>
    </source>
</evidence>
<comment type="catalytic activity">
    <reaction evidence="16">
        <text>2-[(2R,5Z)-2-carboxy-4-methylthiazol-5(2H)-ylidene]ethyl phosphate + 4-amino-2-methyl-5-(diphosphooxymethyl)pyrimidine + 2 H(+) = thiamine phosphate + CO2 + diphosphate</text>
        <dbReference type="Rhea" id="RHEA:47844"/>
        <dbReference type="ChEBI" id="CHEBI:15378"/>
        <dbReference type="ChEBI" id="CHEBI:16526"/>
        <dbReference type="ChEBI" id="CHEBI:33019"/>
        <dbReference type="ChEBI" id="CHEBI:37575"/>
        <dbReference type="ChEBI" id="CHEBI:57841"/>
        <dbReference type="ChEBI" id="CHEBI:62899"/>
        <dbReference type="EC" id="2.5.1.3"/>
    </reaction>
</comment>
<dbReference type="Pfam" id="PF08543">
    <property type="entry name" value="Phos_pyr_kin"/>
    <property type="match status" value="1"/>
</dbReference>
<dbReference type="GO" id="GO:0008972">
    <property type="term" value="F:phosphomethylpyrimidine kinase activity"/>
    <property type="evidence" value="ECO:0007669"/>
    <property type="project" value="UniProtKB-EC"/>
</dbReference>
<dbReference type="EC" id="2.7.4.7" evidence="7"/>
<dbReference type="AlphaFoldDB" id="A0A7C4JJN9"/>
<feature type="domain" description="Thiamine-phosphate synthase ThiN" evidence="23">
    <location>
        <begin position="276"/>
        <end position="448"/>
    </location>
</feature>
<feature type="domain" description="Pyridoxamine kinase/Phosphomethylpyrimidine kinase" evidence="22">
    <location>
        <begin position="15"/>
        <end position="259"/>
    </location>
</feature>
<sequence length="456" mass="49150">MVRLIKKALTIAGSDSSGGAGIQADLKTFTALGVHGLSVITSITAQNTYEVKAVFDLPLEMIKAQFEAVVEDMGVDAAKTGMLNRREVVELVANLVKNYGIPTVVDPVMVAKSGAPLLKEDAVESLIKYLIPVAIVVTPNKFEAEKITGINIKSVDDAKRAAKAIVEELGAKAAVVKGGHLEGDESVDILFVDGVFREFRSRRIPTKNTHGTGCSFSAAIAAELAKGKPIIEAVKIAKEFITKAVEYSLNIGKGYGPVNPTAWIYIPAEKYQVLENLRKAVELIEENSDYISPLVPEVGMNIAMALPKPYAKTVNDVAAIPGRIVRVGNKVKAVAPPDFGASKHMAKAILTVMKFDDRIRAAANIKFSKEVVETAKKLGFTISSYDRSQEPPEIKAVEGASIPWGIEQAIKAVGSRVPDVVYHRGDWGKEPMVNIFGETALDTVYKVLAIARELKK</sequence>
<dbReference type="InterPro" id="IPR013749">
    <property type="entry name" value="PM/HMP-P_kinase-1"/>
</dbReference>
<name>A0A7C4JJN9_9CREN</name>
<dbReference type="GO" id="GO:0009228">
    <property type="term" value="P:thiamine biosynthetic process"/>
    <property type="evidence" value="ECO:0007669"/>
    <property type="project" value="UniProtKB-KW"/>
</dbReference>
<evidence type="ECO:0000313" key="24">
    <source>
        <dbReference type="EMBL" id="HGQ35600.1"/>
    </source>
</evidence>
<dbReference type="InterPro" id="IPR019293">
    <property type="entry name" value="ThiN"/>
</dbReference>
<dbReference type="InterPro" id="IPR004399">
    <property type="entry name" value="HMP/HMP-P_kinase_dom"/>
</dbReference>
<dbReference type="GO" id="GO:0004789">
    <property type="term" value="F:thiamine-phosphate diphosphorylase activity"/>
    <property type="evidence" value="ECO:0007669"/>
    <property type="project" value="UniProtKB-EC"/>
</dbReference>
<evidence type="ECO:0000256" key="6">
    <source>
        <dbReference type="ARBA" id="ARBA00012830"/>
    </source>
</evidence>
<evidence type="ECO:0000259" key="22">
    <source>
        <dbReference type="Pfam" id="PF08543"/>
    </source>
</evidence>
<keyword evidence="8" id="KW-0808">Transferase</keyword>
<dbReference type="GO" id="GO:0008902">
    <property type="term" value="F:hydroxymethylpyrimidine kinase activity"/>
    <property type="evidence" value="ECO:0007669"/>
    <property type="project" value="UniProtKB-EC"/>
</dbReference>
<evidence type="ECO:0000256" key="8">
    <source>
        <dbReference type="ARBA" id="ARBA00022679"/>
    </source>
</evidence>
<proteinExistence type="inferred from homology"/>
<evidence type="ECO:0000256" key="5">
    <source>
        <dbReference type="ARBA" id="ARBA00012135"/>
    </source>
</evidence>
<dbReference type="SUPFAM" id="SSF53639">
    <property type="entry name" value="AraD/HMP-PK domain-like"/>
    <property type="match status" value="1"/>
</dbReference>
<comment type="similarity">
    <text evidence="20">In the N-terminal section; belongs to the ThiD family.</text>
</comment>
<dbReference type="FunFam" id="3.40.225.10:FF:000015">
    <property type="entry name" value="Phosphomethylpyrimidine kinase (Hmp-phosphate kinase)"/>
    <property type="match status" value="1"/>
</dbReference>
<keyword evidence="13" id="KW-0511">Multifunctional enzyme</keyword>
<evidence type="ECO:0000256" key="11">
    <source>
        <dbReference type="ARBA" id="ARBA00022840"/>
    </source>
</evidence>
<evidence type="ECO:0000256" key="12">
    <source>
        <dbReference type="ARBA" id="ARBA00022977"/>
    </source>
</evidence>
<accession>A0A7C4JJN9</accession>
<gene>
    <name evidence="25" type="ORF">ENU08_05080</name>
    <name evidence="24" type="ORF">ENU41_02855</name>
</gene>
<dbReference type="PANTHER" id="PTHR20858:SF17">
    <property type="entry name" value="HYDROXYMETHYLPYRIMIDINE_PHOSPHOMETHYLPYRIMIDINE KINASE THI20-RELATED"/>
    <property type="match status" value="1"/>
</dbReference>
<comment type="catalytic activity">
    <reaction evidence="2">
        <text>4-amino-2-methyl-5-(phosphooxymethyl)pyrimidine + ATP = 4-amino-2-methyl-5-(diphosphooxymethyl)pyrimidine + ADP</text>
        <dbReference type="Rhea" id="RHEA:19893"/>
        <dbReference type="ChEBI" id="CHEBI:30616"/>
        <dbReference type="ChEBI" id="CHEBI:57841"/>
        <dbReference type="ChEBI" id="CHEBI:58354"/>
        <dbReference type="ChEBI" id="CHEBI:456216"/>
        <dbReference type="EC" id="2.7.4.7"/>
    </reaction>
</comment>
<keyword evidence="9" id="KW-0547">Nucleotide-binding</keyword>
<evidence type="ECO:0000256" key="7">
    <source>
        <dbReference type="ARBA" id="ARBA00012963"/>
    </source>
</evidence>
<comment type="similarity">
    <text evidence="19">In the C-terminal section; belongs to the ThiN family.</text>
</comment>
<evidence type="ECO:0000256" key="20">
    <source>
        <dbReference type="ARBA" id="ARBA00060992"/>
    </source>
</evidence>
<dbReference type="CDD" id="cd01169">
    <property type="entry name" value="HMPP_kinase"/>
    <property type="match status" value="1"/>
</dbReference>
<dbReference type="EMBL" id="DTCK01000014">
    <property type="protein sequence ID" value="HGQ35600.1"/>
    <property type="molecule type" value="Genomic_DNA"/>
</dbReference>
<evidence type="ECO:0000256" key="2">
    <source>
        <dbReference type="ARBA" id="ARBA00000565"/>
    </source>
</evidence>
<dbReference type="GO" id="GO:0005524">
    <property type="term" value="F:ATP binding"/>
    <property type="evidence" value="ECO:0007669"/>
    <property type="project" value="UniProtKB-KW"/>
</dbReference>
<evidence type="ECO:0000256" key="4">
    <source>
        <dbReference type="ARBA" id="ARBA00005165"/>
    </source>
</evidence>
<evidence type="ECO:0000256" key="19">
    <source>
        <dbReference type="ARBA" id="ARBA00060834"/>
    </source>
</evidence>
<dbReference type="SUPFAM" id="SSF53613">
    <property type="entry name" value="Ribokinase-like"/>
    <property type="match status" value="1"/>
</dbReference>
<comment type="function">
    <text evidence="17">Condenses 4-methyl-5-(beta-hydroxyethyl)thiazole monophosphate (THZ-P) and 4-amino-5-hydroxymethyl pyrimidine pyrophosphate (HMP-PP) to form thiamine monophosphate (TMP).</text>
</comment>
<dbReference type="Gene3D" id="3.40.225.10">
    <property type="entry name" value="Class II aldolase/adducin N-terminal domain"/>
    <property type="match status" value="1"/>
</dbReference>
<comment type="catalytic activity">
    <reaction evidence="1">
        <text>4-amino-5-hydroxymethyl-2-methylpyrimidine + ATP = 4-amino-2-methyl-5-(phosphooxymethyl)pyrimidine + ADP + H(+)</text>
        <dbReference type="Rhea" id="RHEA:23096"/>
        <dbReference type="ChEBI" id="CHEBI:15378"/>
        <dbReference type="ChEBI" id="CHEBI:16892"/>
        <dbReference type="ChEBI" id="CHEBI:30616"/>
        <dbReference type="ChEBI" id="CHEBI:58354"/>
        <dbReference type="ChEBI" id="CHEBI:456216"/>
        <dbReference type="EC" id="2.7.1.49"/>
    </reaction>
</comment>
<dbReference type="InterPro" id="IPR029056">
    <property type="entry name" value="Ribokinase-like"/>
</dbReference>
<evidence type="ECO:0000256" key="9">
    <source>
        <dbReference type="ARBA" id="ARBA00022741"/>
    </source>
</evidence>
<evidence type="ECO:0000256" key="1">
    <source>
        <dbReference type="ARBA" id="ARBA00000151"/>
    </source>
</evidence>
<protein>
    <recommendedName>
        <fullName evidence="21">Bifunctional thiamine biosynthesis protein ThiDN</fullName>
        <ecNumber evidence="6">2.5.1.3</ecNumber>
        <ecNumber evidence="5">2.7.1.49</ecNumber>
        <ecNumber evidence="7">2.7.4.7</ecNumber>
    </recommendedName>
</protein>
<dbReference type="EC" id="2.5.1.3" evidence="6"/>
<comment type="catalytic activity">
    <reaction evidence="14">
        <text>4-methyl-5-(2-phosphooxyethyl)-thiazole + 4-amino-2-methyl-5-(diphosphooxymethyl)pyrimidine + H(+) = thiamine phosphate + diphosphate</text>
        <dbReference type="Rhea" id="RHEA:22328"/>
        <dbReference type="ChEBI" id="CHEBI:15378"/>
        <dbReference type="ChEBI" id="CHEBI:33019"/>
        <dbReference type="ChEBI" id="CHEBI:37575"/>
        <dbReference type="ChEBI" id="CHEBI:57841"/>
        <dbReference type="ChEBI" id="CHEBI:58296"/>
        <dbReference type="EC" id="2.5.1.3"/>
    </reaction>
</comment>
<dbReference type="EC" id="2.7.1.49" evidence="5"/>
<evidence type="ECO:0000256" key="16">
    <source>
        <dbReference type="ARBA" id="ARBA00047883"/>
    </source>
</evidence>
<evidence type="ECO:0000256" key="14">
    <source>
        <dbReference type="ARBA" id="ARBA00047334"/>
    </source>
</evidence>
<keyword evidence="11" id="KW-0067">ATP-binding</keyword>
<dbReference type="NCBIfam" id="TIGR00097">
    <property type="entry name" value="HMP-P_kinase"/>
    <property type="match status" value="1"/>
</dbReference>
<comment type="catalytic activity">
    <reaction evidence="15">
        <text>2-(2-carboxy-4-methylthiazol-5-yl)ethyl phosphate + 4-amino-2-methyl-5-(diphosphooxymethyl)pyrimidine + 2 H(+) = thiamine phosphate + CO2 + diphosphate</text>
        <dbReference type="Rhea" id="RHEA:47848"/>
        <dbReference type="ChEBI" id="CHEBI:15378"/>
        <dbReference type="ChEBI" id="CHEBI:16526"/>
        <dbReference type="ChEBI" id="CHEBI:33019"/>
        <dbReference type="ChEBI" id="CHEBI:37575"/>
        <dbReference type="ChEBI" id="CHEBI:57841"/>
        <dbReference type="ChEBI" id="CHEBI:62890"/>
        <dbReference type="EC" id="2.5.1.3"/>
    </reaction>
</comment>
<evidence type="ECO:0000256" key="3">
    <source>
        <dbReference type="ARBA" id="ARBA00003848"/>
    </source>
</evidence>
<evidence type="ECO:0000259" key="23">
    <source>
        <dbReference type="Pfam" id="PF10120"/>
    </source>
</evidence>
<organism evidence="25">
    <name type="scientific">Ignisphaera aggregans</name>
    <dbReference type="NCBI Taxonomy" id="334771"/>
    <lineage>
        <taxon>Archaea</taxon>
        <taxon>Thermoproteota</taxon>
        <taxon>Thermoprotei</taxon>
        <taxon>Desulfurococcales</taxon>
        <taxon>Desulfurococcaceae</taxon>
        <taxon>Ignisphaera</taxon>
    </lineage>
</organism>
<evidence type="ECO:0000313" key="25">
    <source>
        <dbReference type="EMBL" id="HGQ64598.1"/>
    </source>
</evidence>
<dbReference type="GO" id="GO:0005829">
    <property type="term" value="C:cytosol"/>
    <property type="evidence" value="ECO:0007669"/>
    <property type="project" value="TreeGrafter"/>
</dbReference>
<dbReference type="Gene3D" id="3.40.1190.20">
    <property type="match status" value="1"/>
</dbReference>
<comment type="caution">
    <text evidence="25">The sequence shown here is derived from an EMBL/GenBank/DDBJ whole genome shotgun (WGS) entry which is preliminary data.</text>
</comment>
<dbReference type="NCBIfam" id="NF006346">
    <property type="entry name" value="PRK08573.1"/>
    <property type="match status" value="1"/>
</dbReference>
<keyword evidence="12" id="KW-0784">Thiamine biosynthesis</keyword>
<comment type="function">
    <text evidence="3">Catalyzes the phosphorylation of hydroxymethylpyrimidine phosphate (HMP-P) to HMP-PP, and of HMP to HMP-P.</text>
</comment>
<dbReference type="FunFam" id="3.40.1190.20:FF:000003">
    <property type="entry name" value="Phosphomethylpyrimidine kinase ThiD"/>
    <property type="match status" value="1"/>
</dbReference>
<comment type="pathway">
    <text evidence="4">Cofactor biosynthesis; thiamine diphosphate biosynthesis; thiamine phosphate from 4-amino-2-methyl-5-diphosphomethylpyrimidine and 4-methyl-5-(2-phosphoethyl)-thiazole: step 1/1.</text>
</comment>
<dbReference type="PANTHER" id="PTHR20858">
    <property type="entry name" value="PHOSPHOMETHYLPYRIMIDINE KINASE"/>
    <property type="match status" value="1"/>
</dbReference>
<comment type="pathway">
    <text evidence="18">Cofactor biosynthesis; thiamine diphosphate biosynthesis; 4-amino-2-methyl-5-diphosphomethylpyrimidine from 5-amino-1-(5-phospho-D-ribosyl)imidazole.</text>
</comment>
<evidence type="ECO:0000256" key="17">
    <source>
        <dbReference type="ARBA" id="ARBA00059241"/>
    </source>
</evidence>